<feature type="compositionally biased region" description="Polar residues" evidence="1">
    <location>
        <begin position="54"/>
        <end position="73"/>
    </location>
</feature>
<organism evidence="2">
    <name type="scientific">Sarcoptes scabiei</name>
    <name type="common">Itch mite</name>
    <name type="synonym">Acarus scabiei</name>
    <dbReference type="NCBI Taxonomy" id="52283"/>
    <lineage>
        <taxon>Eukaryota</taxon>
        <taxon>Metazoa</taxon>
        <taxon>Ecdysozoa</taxon>
        <taxon>Arthropoda</taxon>
        <taxon>Chelicerata</taxon>
        <taxon>Arachnida</taxon>
        <taxon>Acari</taxon>
        <taxon>Acariformes</taxon>
        <taxon>Sarcoptiformes</taxon>
        <taxon>Astigmata</taxon>
        <taxon>Psoroptidia</taxon>
        <taxon>Sarcoptoidea</taxon>
        <taxon>Sarcoptidae</taxon>
        <taxon>Sarcoptinae</taxon>
        <taxon>Sarcoptes</taxon>
    </lineage>
</organism>
<reference evidence="4" key="1">
    <citation type="journal article" date="2020" name="PLoS Negl. Trop. Dis.">
        <title>High-quality nuclear genome for Sarcoptes scabiei-A critical resource for a neglected parasite.</title>
        <authorList>
            <person name="Korhonen P.K."/>
            <person name="Gasser R.B."/>
            <person name="Ma G."/>
            <person name="Wang T."/>
            <person name="Stroehlein A.J."/>
            <person name="Young N.D."/>
            <person name="Ang C.S."/>
            <person name="Fernando D.D."/>
            <person name="Lu H.C."/>
            <person name="Taylor S."/>
            <person name="Reynolds S.L."/>
            <person name="Mofiz E."/>
            <person name="Najaraj S.H."/>
            <person name="Gowda H."/>
            <person name="Madugundu A."/>
            <person name="Renuse S."/>
            <person name="Holt D."/>
            <person name="Pandey A."/>
            <person name="Papenfuss A.T."/>
            <person name="Fischer K."/>
        </authorList>
    </citation>
    <scope>NUCLEOTIDE SEQUENCE [LARGE SCALE GENOMIC DNA]</scope>
</reference>
<feature type="compositionally biased region" description="Low complexity" evidence="1">
    <location>
        <begin position="184"/>
        <end position="199"/>
    </location>
</feature>
<protein>
    <submittedName>
        <fullName evidence="2 3">Uncharacterized protein</fullName>
    </submittedName>
</protein>
<proteinExistence type="predicted"/>
<feature type="region of interest" description="Disordered" evidence="1">
    <location>
        <begin position="148"/>
        <end position="220"/>
    </location>
</feature>
<feature type="compositionally biased region" description="Low complexity" evidence="1">
    <location>
        <begin position="76"/>
        <end position="88"/>
    </location>
</feature>
<feature type="compositionally biased region" description="Low complexity" evidence="1">
    <location>
        <begin position="24"/>
        <end position="34"/>
    </location>
</feature>
<sequence>MLDKVGRGKRIIKAPGGGSNNIFGQQPDGQQLNGNGNGNGSFSETESIDGSVLSCPSTPIHNGYTNGNGSQFGYESDTSSTPSSTTSSRRGSLQDTKNRLFGPENGCESPRRRVVDRMKSNIFAEPEQSPVVRSPSTKKYEHVIRRNPITGEVLDQTPPSPQSANGGVNGHGSITNGNSHNATLQSSSNGSSQSSLNGSMNGTASMPNTPVRVRQPPGSQFNSISICYVETLRIGSE</sequence>
<accession>A0A834RBS5</accession>
<dbReference type="AlphaFoldDB" id="A0A834RBS5"/>
<evidence type="ECO:0000313" key="2">
    <source>
        <dbReference type="EMBL" id="KAF7493975.1"/>
    </source>
</evidence>
<dbReference type="OrthoDB" id="10071234at2759"/>
<feature type="region of interest" description="Disordered" evidence="1">
    <location>
        <begin position="1"/>
        <end position="113"/>
    </location>
</feature>
<reference evidence="2" key="2">
    <citation type="submission" date="2020-01" db="EMBL/GenBank/DDBJ databases">
        <authorList>
            <person name="Korhonen P.K.K."/>
            <person name="Guangxu M.G."/>
            <person name="Wang T.W."/>
            <person name="Stroehlein A.J.S."/>
            <person name="Young N.D."/>
            <person name="Ang C.-S.A."/>
            <person name="Fernando D.W.F."/>
            <person name="Lu H.L."/>
            <person name="Taylor S.T."/>
            <person name="Ehtesham M.E.M."/>
            <person name="Najaraj S.H.N."/>
            <person name="Harsha G.H.G."/>
            <person name="Madugundu A.M."/>
            <person name="Renuse S.R."/>
            <person name="Holt D.H."/>
            <person name="Pandey A.P."/>
            <person name="Papenfuss A.P."/>
            <person name="Gasser R.B.G."/>
            <person name="Fischer K.F."/>
        </authorList>
    </citation>
    <scope>NUCLEOTIDE SEQUENCE</scope>
    <source>
        <strain evidence="2">SSS_KF_BRIS2020</strain>
    </source>
</reference>
<gene>
    <name evidence="2" type="ORF">SSS_225</name>
</gene>
<evidence type="ECO:0000313" key="4">
    <source>
        <dbReference type="Proteomes" id="UP000070412"/>
    </source>
</evidence>
<dbReference type="Proteomes" id="UP000070412">
    <property type="component" value="Unassembled WGS sequence"/>
</dbReference>
<name>A0A834RBS5_SARSC</name>
<evidence type="ECO:0000256" key="1">
    <source>
        <dbReference type="SAM" id="MobiDB-lite"/>
    </source>
</evidence>
<dbReference type="EMBL" id="WVUK01000054">
    <property type="protein sequence ID" value="KAF7493975.1"/>
    <property type="molecule type" value="Genomic_DNA"/>
</dbReference>
<reference evidence="3" key="3">
    <citation type="submission" date="2022-06" db="UniProtKB">
        <authorList>
            <consortium name="EnsemblMetazoa"/>
        </authorList>
    </citation>
    <scope>IDENTIFICATION</scope>
</reference>
<dbReference type="EnsemblMetazoa" id="SSS_225s_mrna">
    <property type="protein sequence ID" value="KAF7493975.1"/>
    <property type="gene ID" value="SSS_225"/>
</dbReference>
<evidence type="ECO:0000313" key="3">
    <source>
        <dbReference type="EnsemblMetazoa" id="KAF7493975.1"/>
    </source>
</evidence>
<feature type="compositionally biased region" description="Polar residues" evidence="1">
    <location>
        <begin position="162"/>
        <end position="183"/>
    </location>
</feature>
<keyword evidence="4" id="KW-1185">Reference proteome</keyword>